<dbReference type="CDD" id="cd04301">
    <property type="entry name" value="NAT_SF"/>
    <property type="match status" value="1"/>
</dbReference>
<evidence type="ECO:0000313" key="2">
    <source>
        <dbReference type="EMBL" id="MFC5665696.1"/>
    </source>
</evidence>
<dbReference type="InterPro" id="IPR051908">
    <property type="entry name" value="Ribosomal_N-acetyltransferase"/>
</dbReference>
<dbReference type="EC" id="2.3.-.-" evidence="2"/>
<dbReference type="Pfam" id="PF13302">
    <property type="entry name" value="Acetyltransf_3"/>
    <property type="match status" value="1"/>
</dbReference>
<gene>
    <name evidence="2" type="ORF">ACFP3U_22280</name>
</gene>
<evidence type="ECO:0000313" key="3">
    <source>
        <dbReference type="Proteomes" id="UP001595975"/>
    </source>
</evidence>
<sequence>MTENDSENENDGEYENANAREVCWRGRKVAFATVDVDDAEVLQRWRSDPVAVHQIGYWPRALSALRERLEHQRDDNDRDDFLVLLPDGTPIGHIALFDQDLADGTAEISLLMDAGHRGAGHGSDAVDALVDLAFGELPLHRLQAVTHTGNAAALAVLAGAGFVQEGVRRSACLHRGSRYDVAVLSLLRPEWEALTRPRSWEL</sequence>
<accession>A0ABW0X959</accession>
<dbReference type="RefSeq" id="WP_380227369.1">
    <property type="nucleotide sequence ID" value="NZ_JBHSOF010000030.1"/>
</dbReference>
<protein>
    <submittedName>
        <fullName evidence="2">GNAT family N-acetyltransferase</fullName>
        <ecNumber evidence="2">2.3.-.-</ecNumber>
    </submittedName>
</protein>
<dbReference type="Gene3D" id="3.40.630.30">
    <property type="match status" value="1"/>
</dbReference>
<dbReference type="PROSITE" id="PS51186">
    <property type="entry name" value="GNAT"/>
    <property type="match status" value="1"/>
</dbReference>
<dbReference type="SUPFAM" id="SSF55729">
    <property type="entry name" value="Acyl-CoA N-acyltransferases (Nat)"/>
    <property type="match status" value="1"/>
</dbReference>
<proteinExistence type="predicted"/>
<dbReference type="InterPro" id="IPR016181">
    <property type="entry name" value="Acyl_CoA_acyltransferase"/>
</dbReference>
<keyword evidence="2" id="KW-0808">Transferase</keyword>
<dbReference type="InterPro" id="IPR000182">
    <property type="entry name" value="GNAT_dom"/>
</dbReference>
<reference evidence="3" key="1">
    <citation type="journal article" date="2019" name="Int. J. Syst. Evol. Microbiol.">
        <title>The Global Catalogue of Microorganisms (GCM) 10K type strain sequencing project: providing services to taxonomists for standard genome sequencing and annotation.</title>
        <authorList>
            <consortium name="The Broad Institute Genomics Platform"/>
            <consortium name="The Broad Institute Genome Sequencing Center for Infectious Disease"/>
            <person name="Wu L."/>
            <person name="Ma J."/>
        </authorList>
    </citation>
    <scope>NUCLEOTIDE SEQUENCE [LARGE SCALE GENOMIC DNA]</scope>
    <source>
        <strain evidence="3">CGMCC 4.1437</strain>
    </source>
</reference>
<name>A0ABW0X959_9ACTN</name>
<dbReference type="PANTHER" id="PTHR43441:SF2">
    <property type="entry name" value="FAMILY ACETYLTRANSFERASE, PUTATIVE (AFU_ORTHOLOGUE AFUA_7G00850)-RELATED"/>
    <property type="match status" value="1"/>
</dbReference>
<dbReference type="PANTHER" id="PTHR43441">
    <property type="entry name" value="RIBOSOMAL-PROTEIN-SERINE ACETYLTRANSFERASE"/>
    <property type="match status" value="1"/>
</dbReference>
<organism evidence="2 3">
    <name type="scientific">Kitasatospora misakiensis</name>
    <dbReference type="NCBI Taxonomy" id="67330"/>
    <lineage>
        <taxon>Bacteria</taxon>
        <taxon>Bacillati</taxon>
        <taxon>Actinomycetota</taxon>
        <taxon>Actinomycetes</taxon>
        <taxon>Kitasatosporales</taxon>
        <taxon>Streptomycetaceae</taxon>
        <taxon>Kitasatospora</taxon>
    </lineage>
</organism>
<feature type="domain" description="N-acetyltransferase" evidence="1">
    <location>
        <begin position="29"/>
        <end position="190"/>
    </location>
</feature>
<dbReference type="Proteomes" id="UP001595975">
    <property type="component" value="Unassembled WGS sequence"/>
</dbReference>
<comment type="caution">
    <text evidence="2">The sequence shown here is derived from an EMBL/GenBank/DDBJ whole genome shotgun (WGS) entry which is preliminary data.</text>
</comment>
<dbReference type="GO" id="GO:0016746">
    <property type="term" value="F:acyltransferase activity"/>
    <property type="evidence" value="ECO:0007669"/>
    <property type="project" value="UniProtKB-KW"/>
</dbReference>
<evidence type="ECO:0000259" key="1">
    <source>
        <dbReference type="PROSITE" id="PS51186"/>
    </source>
</evidence>
<keyword evidence="2" id="KW-0012">Acyltransferase</keyword>
<keyword evidence="3" id="KW-1185">Reference proteome</keyword>
<dbReference type="EMBL" id="JBHSOF010000030">
    <property type="protein sequence ID" value="MFC5665696.1"/>
    <property type="molecule type" value="Genomic_DNA"/>
</dbReference>